<evidence type="ECO:0000313" key="2">
    <source>
        <dbReference type="Proteomes" id="UP000216063"/>
    </source>
</evidence>
<protein>
    <submittedName>
        <fullName evidence="1">Uncharacterized protein</fullName>
    </submittedName>
</protein>
<dbReference type="AlphaFoldDB" id="A0A255DJ46"/>
<proteinExistence type="predicted"/>
<evidence type="ECO:0000313" key="1">
    <source>
        <dbReference type="EMBL" id="OYN75663.1"/>
    </source>
</evidence>
<gene>
    <name evidence="1" type="ORF">CG716_24980</name>
</gene>
<sequence length="100" mass="10806">MKTAGKDIKESTATALDQAAATTISLAGYKGRFFAADPSSPGQRTAIDVARTPWTEFALLAYLVAEVGQNLDLDWAPAVLKQQEMLKTLEPKIRAKIEAL</sequence>
<name>A0A255DJ46_9MYCO</name>
<dbReference type="Proteomes" id="UP000216063">
    <property type="component" value="Unassembled WGS sequence"/>
</dbReference>
<keyword evidence="2" id="KW-1185">Reference proteome</keyword>
<accession>A0A255DJ46</accession>
<comment type="caution">
    <text evidence="1">The sequence shown here is derived from an EMBL/GenBank/DDBJ whole genome shotgun (WGS) entry which is preliminary data.</text>
</comment>
<dbReference type="EMBL" id="NOZR01000027">
    <property type="protein sequence ID" value="OYN75663.1"/>
    <property type="molecule type" value="Genomic_DNA"/>
</dbReference>
<reference evidence="1 2" key="1">
    <citation type="submission" date="2017-07" db="EMBL/GenBank/DDBJ databases">
        <title>The new phylogeny of genus Mycobacterium.</title>
        <authorList>
            <person name="Tortoli E."/>
            <person name="Trovato A."/>
            <person name="Cirillo D.M."/>
        </authorList>
    </citation>
    <scope>NUCLEOTIDE SEQUENCE [LARGE SCALE GENOMIC DNA]</scope>
    <source>
        <strain evidence="1 2">ATCC 33027</strain>
    </source>
</reference>
<organism evidence="1 2">
    <name type="scientific">Mycolicibacterium sphagni</name>
    <dbReference type="NCBI Taxonomy" id="1786"/>
    <lineage>
        <taxon>Bacteria</taxon>
        <taxon>Bacillati</taxon>
        <taxon>Actinomycetota</taxon>
        <taxon>Actinomycetes</taxon>
        <taxon>Mycobacteriales</taxon>
        <taxon>Mycobacteriaceae</taxon>
        <taxon>Mycolicibacterium</taxon>
    </lineage>
</organism>